<feature type="transmembrane region" description="Helical" evidence="1">
    <location>
        <begin position="448"/>
        <end position="467"/>
    </location>
</feature>
<dbReference type="WBParaSite" id="HPBE_0000883201-mRNA-1">
    <property type="protein sequence ID" value="HPBE_0000883201-mRNA-1"/>
    <property type="gene ID" value="HPBE_0000883201"/>
</dbReference>
<keyword evidence="1" id="KW-1133">Transmembrane helix</keyword>
<dbReference type="OrthoDB" id="415411at2759"/>
<dbReference type="InterPro" id="IPR017850">
    <property type="entry name" value="Alkaline_phosphatase_core_sf"/>
</dbReference>
<organism evidence="3">
    <name type="scientific">Heligmosomoides polygyrus</name>
    <name type="common">Parasitic roundworm</name>
    <dbReference type="NCBI Taxonomy" id="6339"/>
    <lineage>
        <taxon>Eukaryota</taxon>
        <taxon>Metazoa</taxon>
        <taxon>Ecdysozoa</taxon>
        <taxon>Nematoda</taxon>
        <taxon>Chromadorea</taxon>
        <taxon>Rhabditida</taxon>
        <taxon>Rhabditina</taxon>
        <taxon>Rhabditomorpha</taxon>
        <taxon>Strongyloidea</taxon>
        <taxon>Heligmosomidae</taxon>
        <taxon>Heligmosomoides</taxon>
    </lineage>
</organism>
<reference evidence="3 4" key="1">
    <citation type="submission" date="2018-11" db="EMBL/GenBank/DDBJ databases">
        <authorList>
            <consortium name="Pathogen Informatics"/>
        </authorList>
    </citation>
    <scope>NUCLEOTIDE SEQUENCE [LARGE SCALE GENOMIC DNA]</scope>
</reference>
<proteinExistence type="predicted"/>
<name>A0A3P7Z2T5_HELPZ</name>
<gene>
    <name evidence="3" type="ORF">HPBE_LOCUS8833</name>
</gene>
<dbReference type="SUPFAM" id="SSF53649">
    <property type="entry name" value="Alkaline phosphatase-like"/>
    <property type="match status" value="1"/>
</dbReference>
<feature type="signal peptide" evidence="2">
    <location>
        <begin position="1"/>
        <end position="23"/>
    </location>
</feature>
<dbReference type="EMBL" id="UZAH01026265">
    <property type="protein sequence ID" value="VDO78017.1"/>
    <property type="molecule type" value="Genomic_DNA"/>
</dbReference>
<keyword evidence="1" id="KW-0472">Membrane</keyword>
<dbReference type="AlphaFoldDB" id="A0A3P7Z2T5"/>
<dbReference type="GO" id="GO:0016787">
    <property type="term" value="F:hydrolase activity"/>
    <property type="evidence" value="ECO:0007669"/>
    <property type="project" value="UniProtKB-ARBA"/>
</dbReference>
<dbReference type="Proteomes" id="UP000050761">
    <property type="component" value="Unassembled WGS sequence"/>
</dbReference>
<dbReference type="PANTHER" id="PTHR10151">
    <property type="entry name" value="ECTONUCLEOTIDE PYROPHOSPHATASE/PHOSPHODIESTERASE"/>
    <property type="match status" value="1"/>
</dbReference>
<dbReference type="PANTHER" id="PTHR10151:SF120">
    <property type="entry name" value="BIS(5'-ADENOSYL)-TRIPHOSPHATASE"/>
    <property type="match status" value="1"/>
</dbReference>
<evidence type="ECO:0000256" key="1">
    <source>
        <dbReference type="SAM" id="Phobius"/>
    </source>
</evidence>
<dbReference type="Gene3D" id="3.40.720.10">
    <property type="entry name" value="Alkaline Phosphatase, subunit A"/>
    <property type="match status" value="1"/>
</dbReference>
<keyword evidence="4" id="KW-1185">Reference proteome</keyword>
<keyword evidence="2" id="KW-0732">Signal</keyword>
<protein>
    <submittedName>
        <fullName evidence="5">Bis(5'-adenosyl)-triphosphatase</fullName>
    </submittedName>
</protein>
<evidence type="ECO:0000313" key="4">
    <source>
        <dbReference type="Proteomes" id="UP000050761"/>
    </source>
</evidence>
<dbReference type="Gene3D" id="3.30.1360.180">
    <property type="match status" value="1"/>
</dbReference>
<dbReference type="InterPro" id="IPR002591">
    <property type="entry name" value="Phosphodiest/P_Trfase"/>
</dbReference>
<sequence length="507" mass="57726">MFDGGKLLAFFLLGLTWMRPAVTLSPHPKLILISFDGFRYDLLNATMTPNIYKWATRSAWFVNGSRSEYVTYTAPNHMSIVTGLHEENHGIVSNYFYDTATGKSFDYFNSTQKEGVVNASLDVSWYKGDPIWLTNERFEASRRSASFYWPNGEAPFPFAPHRPWKYREWSRFRNLSEWMSDVDEIVDLFTNEKDPVNFVAWYIAEPDHTLHTNGFYNGELPKKIHQLDELFGYFVAKLRDSGLENVVNVILTADHGHAEIGGPENVMCLREYITSEGYDLGDHMIYPHTDELALELYNNLTNAARTLGYKVNVYLKEDIPPRLFYSNSTRIGRIVIEPEVGWAASFSKTCTKKKLLETYAPGKIKFNSSSHGMDPDRSEMRAMLVVGGPSAASGKEITEIPKNIDLYSLMCYLLAVPPSPNNSTMSVVSQALSSKSSIVQPSVISESIAFIFVIFPAVCIVLLFMIYTCRHTVLSDNPNWMWSQGGYRPLHMDVFDPERVCWFCMQC</sequence>
<evidence type="ECO:0000256" key="2">
    <source>
        <dbReference type="SAM" id="SignalP"/>
    </source>
</evidence>
<dbReference type="CDD" id="cd16018">
    <property type="entry name" value="Enpp"/>
    <property type="match status" value="1"/>
</dbReference>
<reference evidence="5" key="2">
    <citation type="submission" date="2019-09" db="UniProtKB">
        <authorList>
            <consortium name="WormBaseParasite"/>
        </authorList>
    </citation>
    <scope>IDENTIFICATION</scope>
</reference>
<dbReference type="Pfam" id="PF01663">
    <property type="entry name" value="Phosphodiest"/>
    <property type="match status" value="1"/>
</dbReference>
<keyword evidence="1" id="KW-0812">Transmembrane</keyword>
<accession>A0A3P7Z2T5</accession>
<evidence type="ECO:0000313" key="5">
    <source>
        <dbReference type="WBParaSite" id="HPBE_0000883201-mRNA-1"/>
    </source>
</evidence>
<feature type="chain" id="PRO_5044596552" evidence="2">
    <location>
        <begin position="24"/>
        <end position="507"/>
    </location>
</feature>
<evidence type="ECO:0000313" key="3">
    <source>
        <dbReference type="EMBL" id="VDO78017.1"/>
    </source>
</evidence>